<dbReference type="GO" id="GO:0005829">
    <property type="term" value="C:cytosol"/>
    <property type="evidence" value="ECO:0007669"/>
    <property type="project" value="TreeGrafter"/>
</dbReference>
<dbReference type="PANTHER" id="PTHR33221:SF5">
    <property type="entry name" value="HTH-TYPE TRANSCRIPTIONAL REGULATOR ISCR"/>
    <property type="match status" value="1"/>
</dbReference>
<dbReference type="GO" id="GO:0003677">
    <property type="term" value="F:DNA binding"/>
    <property type="evidence" value="ECO:0007669"/>
    <property type="project" value="UniProtKB-KW"/>
</dbReference>
<protein>
    <submittedName>
        <fullName evidence="2">Rrf2 family transcriptional regulator</fullName>
    </submittedName>
</protein>
<dbReference type="Gene3D" id="1.10.10.10">
    <property type="entry name" value="Winged helix-like DNA-binding domain superfamily/Winged helix DNA-binding domain"/>
    <property type="match status" value="1"/>
</dbReference>
<dbReference type="PANTHER" id="PTHR33221">
    <property type="entry name" value="WINGED HELIX-TURN-HELIX TRANSCRIPTIONAL REGULATOR, RRF2 FAMILY"/>
    <property type="match status" value="1"/>
</dbReference>
<dbReference type="SUPFAM" id="SSF46785">
    <property type="entry name" value="Winged helix' DNA-binding domain"/>
    <property type="match status" value="1"/>
</dbReference>
<name>A0A418WHL5_9PROT</name>
<sequence length="155" mass="17492">MLRLSRKMLFALEAVVDIAYNARPEPVQSKEITRRQGIPQRYLEQVMQQLVHAGVLKGVRGPKGGYRLARERRRITVGEIIRVVGAIENAEDEEDGGEGQPMTSDLGRKVVQPLWSELHETIMLKLDSITVEDLCRRAEGAGVHSEGRERMDFSI</sequence>
<dbReference type="GO" id="GO:0003700">
    <property type="term" value="F:DNA-binding transcription factor activity"/>
    <property type="evidence" value="ECO:0007669"/>
    <property type="project" value="TreeGrafter"/>
</dbReference>
<dbReference type="EMBL" id="QYUK01000011">
    <property type="protein sequence ID" value="RJF89527.1"/>
    <property type="molecule type" value="Genomic_DNA"/>
</dbReference>
<dbReference type="InterPro" id="IPR036388">
    <property type="entry name" value="WH-like_DNA-bd_sf"/>
</dbReference>
<accession>A0A418WHL5</accession>
<comment type="caution">
    <text evidence="2">The sequence shown here is derived from an EMBL/GenBank/DDBJ whole genome shotgun (WGS) entry which is preliminary data.</text>
</comment>
<evidence type="ECO:0000256" key="1">
    <source>
        <dbReference type="ARBA" id="ARBA00023125"/>
    </source>
</evidence>
<dbReference type="NCBIfam" id="TIGR00738">
    <property type="entry name" value="rrf2_super"/>
    <property type="match status" value="1"/>
</dbReference>
<evidence type="ECO:0000313" key="2">
    <source>
        <dbReference type="EMBL" id="RJF89527.1"/>
    </source>
</evidence>
<reference evidence="2 3" key="1">
    <citation type="submission" date="2018-09" db="EMBL/GenBank/DDBJ databases">
        <authorList>
            <person name="Zhu H."/>
        </authorList>
    </citation>
    <scope>NUCLEOTIDE SEQUENCE [LARGE SCALE GENOMIC DNA]</scope>
    <source>
        <strain evidence="2 3">K1W22B-8</strain>
    </source>
</reference>
<dbReference type="RefSeq" id="WP_119781514.1">
    <property type="nucleotide sequence ID" value="NZ_QYUK01000011.1"/>
</dbReference>
<dbReference type="Pfam" id="PF02082">
    <property type="entry name" value="Rrf2"/>
    <property type="match status" value="1"/>
</dbReference>
<evidence type="ECO:0000313" key="3">
    <source>
        <dbReference type="Proteomes" id="UP000284605"/>
    </source>
</evidence>
<dbReference type="AlphaFoldDB" id="A0A418WHL5"/>
<keyword evidence="1" id="KW-0238">DNA-binding</keyword>
<gene>
    <name evidence="2" type="ORF">D3874_23255</name>
</gene>
<dbReference type="Proteomes" id="UP000284605">
    <property type="component" value="Unassembled WGS sequence"/>
</dbReference>
<keyword evidence="3" id="KW-1185">Reference proteome</keyword>
<dbReference type="InterPro" id="IPR036390">
    <property type="entry name" value="WH_DNA-bd_sf"/>
</dbReference>
<dbReference type="OrthoDB" id="9800519at2"/>
<dbReference type="InterPro" id="IPR000944">
    <property type="entry name" value="Tscrpt_reg_Rrf2"/>
</dbReference>
<organism evidence="2 3">
    <name type="scientific">Oleomonas cavernae</name>
    <dbReference type="NCBI Taxonomy" id="2320859"/>
    <lineage>
        <taxon>Bacteria</taxon>
        <taxon>Pseudomonadati</taxon>
        <taxon>Pseudomonadota</taxon>
        <taxon>Alphaproteobacteria</taxon>
        <taxon>Acetobacterales</taxon>
        <taxon>Acetobacteraceae</taxon>
        <taxon>Oleomonas</taxon>
    </lineage>
</organism>
<proteinExistence type="predicted"/>
<dbReference type="PROSITE" id="PS51197">
    <property type="entry name" value="HTH_RRF2_2"/>
    <property type="match status" value="1"/>
</dbReference>